<evidence type="ECO:0000313" key="1">
    <source>
        <dbReference type="EMBL" id="KAJ8615150.1"/>
    </source>
</evidence>
<reference evidence="1 2" key="1">
    <citation type="journal article" date="2022" name="Hortic Res">
        <title>A haplotype resolved chromosomal level avocado genome allows analysis of novel avocado genes.</title>
        <authorList>
            <person name="Nath O."/>
            <person name="Fletcher S.J."/>
            <person name="Hayward A."/>
            <person name="Shaw L.M."/>
            <person name="Masouleh A.K."/>
            <person name="Furtado A."/>
            <person name="Henry R.J."/>
            <person name="Mitter N."/>
        </authorList>
    </citation>
    <scope>NUCLEOTIDE SEQUENCE [LARGE SCALE GENOMIC DNA]</scope>
    <source>
        <strain evidence="2">cv. Hass</strain>
    </source>
</reference>
<dbReference type="EMBL" id="CM056820">
    <property type="protein sequence ID" value="KAJ8615150.1"/>
    <property type="molecule type" value="Genomic_DNA"/>
</dbReference>
<protein>
    <submittedName>
        <fullName evidence="1">Uncharacterized protein</fullName>
    </submittedName>
</protein>
<keyword evidence="2" id="KW-1185">Reference proteome</keyword>
<evidence type="ECO:0000313" key="2">
    <source>
        <dbReference type="Proteomes" id="UP001234297"/>
    </source>
</evidence>
<dbReference type="Proteomes" id="UP001234297">
    <property type="component" value="Chromosome 12"/>
</dbReference>
<proteinExistence type="predicted"/>
<sequence length="89" mass="9771">MNLIPNNQVPITNEPPLAQELPSPPPPPLASSSQPLHNSSPQPTPSSSFSHDRLGALERDVAYMKKEQSKKKKDGEQDVPISLCNFQEL</sequence>
<gene>
    <name evidence="1" type="ORF">MRB53_034522</name>
</gene>
<organism evidence="1 2">
    <name type="scientific">Persea americana</name>
    <name type="common">Avocado</name>
    <dbReference type="NCBI Taxonomy" id="3435"/>
    <lineage>
        <taxon>Eukaryota</taxon>
        <taxon>Viridiplantae</taxon>
        <taxon>Streptophyta</taxon>
        <taxon>Embryophyta</taxon>
        <taxon>Tracheophyta</taxon>
        <taxon>Spermatophyta</taxon>
        <taxon>Magnoliopsida</taxon>
        <taxon>Magnoliidae</taxon>
        <taxon>Laurales</taxon>
        <taxon>Lauraceae</taxon>
        <taxon>Persea</taxon>
    </lineage>
</organism>
<accession>A0ACC2K238</accession>
<name>A0ACC2K238_PERAE</name>
<comment type="caution">
    <text evidence="1">The sequence shown here is derived from an EMBL/GenBank/DDBJ whole genome shotgun (WGS) entry which is preliminary data.</text>
</comment>